<evidence type="ECO:0008006" key="4">
    <source>
        <dbReference type="Google" id="ProtNLM"/>
    </source>
</evidence>
<dbReference type="Proteomes" id="UP001596540">
    <property type="component" value="Unassembled WGS sequence"/>
</dbReference>
<evidence type="ECO:0000313" key="2">
    <source>
        <dbReference type="EMBL" id="MFC7330763.1"/>
    </source>
</evidence>
<feature type="transmembrane region" description="Helical" evidence="1">
    <location>
        <begin position="166"/>
        <end position="186"/>
    </location>
</feature>
<evidence type="ECO:0000313" key="3">
    <source>
        <dbReference type="Proteomes" id="UP001596540"/>
    </source>
</evidence>
<feature type="transmembrane region" description="Helical" evidence="1">
    <location>
        <begin position="17"/>
        <end position="39"/>
    </location>
</feature>
<organism evidence="2 3">
    <name type="scientific">Marinactinospora rubrisoli</name>
    <dbReference type="NCBI Taxonomy" id="2715399"/>
    <lineage>
        <taxon>Bacteria</taxon>
        <taxon>Bacillati</taxon>
        <taxon>Actinomycetota</taxon>
        <taxon>Actinomycetes</taxon>
        <taxon>Streptosporangiales</taxon>
        <taxon>Nocardiopsidaceae</taxon>
        <taxon>Marinactinospora</taxon>
    </lineage>
</organism>
<dbReference type="RefSeq" id="WP_379873411.1">
    <property type="nucleotide sequence ID" value="NZ_JBHTBH010000014.1"/>
</dbReference>
<feature type="transmembrane region" description="Helical" evidence="1">
    <location>
        <begin position="142"/>
        <end position="160"/>
    </location>
</feature>
<protein>
    <recommendedName>
        <fullName evidence="4">Serine/arginine repetitive matrix protein 2</fullName>
    </recommendedName>
</protein>
<keyword evidence="1" id="KW-0812">Transmembrane</keyword>
<sequence>MSQPARPDPAEVRPRRLWFWIGGLVIVLGVVGAVVALFVGAFRTTAADPPVVGFRAGEEAAFTAESGNTDSDTWRLYADRELSFDEVERACAVTGEAGDVVIRAPGYTSTTTVNGVSRVLVAEIGITEPGGYTIACAADSGAAFSVSYGAGAATVVFGILGTLGSVFLFLISGLVIGIVLIVTTAVRRGGHRRRLAAERARWGGGPGMPPGAPHM</sequence>
<comment type="caution">
    <text evidence="2">The sequence shown here is derived from an EMBL/GenBank/DDBJ whole genome shotgun (WGS) entry which is preliminary data.</text>
</comment>
<keyword evidence="3" id="KW-1185">Reference proteome</keyword>
<keyword evidence="1" id="KW-1133">Transmembrane helix</keyword>
<evidence type="ECO:0000256" key="1">
    <source>
        <dbReference type="SAM" id="Phobius"/>
    </source>
</evidence>
<accession>A0ABW2KN86</accession>
<proteinExistence type="predicted"/>
<dbReference type="EMBL" id="JBHTBH010000014">
    <property type="protein sequence ID" value="MFC7330763.1"/>
    <property type="molecule type" value="Genomic_DNA"/>
</dbReference>
<gene>
    <name evidence="2" type="ORF">ACFQRF_23810</name>
</gene>
<name>A0ABW2KN86_9ACTN</name>
<reference evidence="3" key="1">
    <citation type="journal article" date="2019" name="Int. J. Syst. Evol. Microbiol.">
        <title>The Global Catalogue of Microorganisms (GCM) 10K type strain sequencing project: providing services to taxonomists for standard genome sequencing and annotation.</title>
        <authorList>
            <consortium name="The Broad Institute Genomics Platform"/>
            <consortium name="The Broad Institute Genome Sequencing Center for Infectious Disease"/>
            <person name="Wu L."/>
            <person name="Ma J."/>
        </authorList>
    </citation>
    <scope>NUCLEOTIDE SEQUENCE [LARGE SCALE GENOMIC DNA]</scope>
    <source>
        <strain evidence="3">CGMCC 4.7382</strain>
    </source>
</reference>
<keyword evidence="1" id="KW-0472">Membrane</keyword>